<evidence type="ECO:0000313" key="2">
    <source>
        <dbReference type="EMBL" id="SJN44788.1"/>
    </source>
</evidence>
<dbReference type="AlphaFoldDB" id="A0A1R4KKH3"/>
<dbReference type="Pfam" id="PF00023">
    <property type="entry name" value="Ank"/>
    <property type="match status" value="1"/>
</dbReference>
<keyword evidence="3" id="KW-1185">Reference proteome</keyword>
<dbReference type="OrthoDB" id="1551450at2"/>
<sequence>MSTEWHGVVDTEALKASYVENVDLVADAAKAGSWTEVLRLLDSDDWLTPNHWRISGRSWFTPLHQAAWLGAPVDVVEQLIQRGAWRSLRNADGDRPLDIAEKRGHPHLLDPLGVRATGEYEQRKYAAWDRHLAELIAERTQRLDPVRFRQVPTEVIALEQLESLWFDYPGMYGGFGMSIHRDRLFVE</sequence>
<feature type="repeat" description="ANK" evidence="1">
    <location>
        <begin position="58"/>
        <end position="91"/>
    </location>
</feature>
<organism evidence="2 3">
    <name type="scientific">Microbacterium esteraromaticum</name>
    <dbReference type="NCBI Taxonomy" id="57043"/>
    <lineage>
        <taxon>Bacteria</taxon>
        <taxon>Bacillati</taxon>
        <taxon>Actinomycetota</taxon>
        <taxon>Actinomycetes</taxon>
        <taxon>Micrococcales</taxon>
        <taxon>Microbacteriaceae</taxon>
        <taxon>Microbacterium</taxon>
    </lineage>
</organism>
<gene>
    <name evidence="2" type="ORF">FM104_13590</name>
</gene>
<name>A0A1R4KKH3_9MICO</name>
<evidence type="ECO:0000313" key="3">
    <source>
        <dbReference type="Proteomes" id="UP000196320"/>
    </source>
</evidence>
<reference evidence="2 3" key="1">
    <citation type="submission" date="2017-02" db="EMBL/GenBank/DDBJ databases">
        <authorList>
            <person name="Peterson S.W."/>
        </authorList>
    </citation>
    <scope>NUCLEOTIDE SEQUENCE [LARGE SCALE GENOMIC DNA]</scope>
    <source>
        <strain evidence="2 3">B Mb 05.01</strain>
    </source>
</reference>
<proteinExistence type="predicted"/>
<keyword evidence="1" id="KW-0040">ANK repeat</keyword>
<dbReference type="InterPro" id="IPR002110">
    <property type="entry name" value="Ankyrin_rpt"/>
</dbReference>
<dbReference type="RefSeq" id="WP_087132762.1">
    <property type="nucleotide sequence ID" value="NZ_FUKO01000034.1"/>
</dbReference>
<accession>A0A1R4KKH3</accession>
<dbReference type="PROSITE" id="PS50088">
    <property type="entry name" value="ANK_REPEAT"/>
    <property type="match status" value="1"/>
</dbReference>
<protein>
    <submittedName>
        <fullName evidence="2">FOG: Ankyrin repeat</fullName>
    </submittedName>
</protein>
<dbReference type="SUPFAM" id="SSF48403">
    <property type="entry name" value="Ankyrin repeat"/>
    <property type="match status" value="1"/>
</dbReference>
<dbReference type="Gene3D" id="1.25.40.20">
    <property type="entry name" value="Ankyrin repeat-containing domain"/>
    <property type="match status" value="1"/>
</dbReference>
<dbReference type="InterPro" id="IPR036770">
    <property type="entry name" value="Ankyrin_rpt-contain_sf"/>
</dbReference>
<dbReference type="EMBL" id="FUKO01000034">
    <property type="protein sequence ID" value="SJN44788.1"/>
    <property type="molecule type" value="Genomic_DNA"/>
</dbReference>
<dbReference type="Proteomes" id="UP000196320">
    <property type="component" value="Unassembled WGS sequence"/>
</dbReference>
<evidence type="ECO:0000256" key="1">
    <source>
        <dbReference type="PROSITE-ProRule" id="PRU00023"/>
    </source>
</evidence>